<keyword evidence="4" id="KW-0539">Nucleus</keyword>
<dbReference type="Gene3D" id="1.10.246.200">
    <property type="entry name" value="WPP domain"/>
    <property type="match status" value="1"/>
</dbReference>
<protein>
    <recommendedName>
        <fullName evidence="6">WPP domain-containing protein</fullName>
    </recommendedName>
</protein>
<dbReference type="EMBL" id="JBBPBN010000030">
    <property type="protein sequence ID" value="KAK9005562.1"/>
    <property type="molecule type" value="Genomic_DNA"/>
</dbReference>
<evidence type="ECO:0000313" key="7">
    <source>
        <dbReference type="EMBL" id="KAK9005562.1"/>
    </source>
</evidence>
<feature type="region of interest" description="Disordered" evidence="5">
    <location>
        <begin position="123"/>
        <end position="158"/>
    </location>
</feature>
<keyword evidence="3" id="KW-0963">Cytoplasm</keyword>
<evidence type="ECO:0000256" key="1">
    <source>
        <dbReference type="ARBA" id="ARBA00004123"/>
    </source>
</evidence>
<dbReference type="PANTHER" id="PTHR34362:SF1">
    <property type="entry name" value="WPP DOMAIN-CONTAINING PROTEIN 1-RELATED"/>
    <property type="match status" value="1"/>
</dbReference>
<accession>A0ABR2QXY3</accession>
<feature type="compositionally biased region" description="Polar residues" evidence="5">
    <location>
        <begin position="148"/>
        <end position="158"/>
    </location>
</feature>
<comment type="caution">
    <text evidence="7">The sequence shown here is derived from an EMBL/GenBank/DDBJ whole genome shotgun (WGS) entry which is preliminary data.</text>
</comment>
<dbReference type="InterPro" id="IPR025265">
    <property type="entry name" value="WPP_dom"/>
</dbReference>
<feature type="region of interest" description="Disordered" evidence="5">
    <location>
        <begin position="1"/>
        <end position="32"/>
    </location>
</feature>
<reference evidence="7 8" key="1">
    <citation type="journal article" date="2024" name="G3 (Bethesda)">
        <title>Genome assembly of Hibiscus sabdariffa L. provides insights into metabolisms of medicinal natural products.</title>
        <authorList>
            <person name="Kim T."/>
        </authorList>
    </citation>
    <scope>NUCLEOTIDE SEQUENCE [LARGE SCALE GENOMIC DNA]</scope>
    <source>
        <strain evidence="7">TK-2024</strain>
        <tissue evidence="7">Old leaves</tissue>
    </source>
</reference>
<keyword evidence="8" id="KW-1185">Reference proteome</keyword>
<feature type="compositionally biased region" description="Polar residues" evidence="5">
    <location>
        <begin position="1"/>
        <end position="10"/>
    </location>
</feature>
<name>A0ABR2QXY3_9ROSI</name>
<evidence type="ECO:0000256" key="5">
    <source>
        <dbReference type="SAM" id="MobiDB-lite"/>
    </source>
</evidence>
<dbReference type="InterPro" id="IPR044692">
    <property type="entry name" value="WPP1/2/3"/>
</dbReference>
<evidence type="ECO:0000313" key="8">
    <source>
        <dbReference type="Proteomes" id="UP001396334"/>
    </source>
</evidence>
<comment type="subcellular location">
    <subcellularLocation>
        <location evidence="2">Cytoplasm</location>
    </subcellularLocation>
    <subcellularLocation>
        <location evidence="1">Nucleus</location>
    </subcellularLocation>
</comment>
<evidence type="ECO:0000256" key="4">
    <source>
        <dbReference type="ARBA" id="ARBA00023242"/>
    </source>
</evidence>
<dbReference type="Proteomes" id="UP001396334">
    <property type="component" value="Unassembled WGS sequence"/>
</dbReference>
<dbReference type="InterPro" id="IPR038214">
    <property type="entry name" value="WPP_sf"/>
</dbReference>
<evidence type="ECO:0000256" key="3">
    <source>
        <dbReference type="ARBA" id="ARBA00022490"/>
    </source>
</evidence>
<proteinExistence type="predicted"/>
<evidence type="ECO:0000256" key="2">
    <source>
        <dbReference type="ARBA" id="ARBA00004496"/>
    </source>
</evidence>
<sequence length="158" mass="16748">MAETESTAAQGSPAADEATEPEKTQAQDQVDNTAAKLNKLTLRIWPPSQPTRDAVVNRLVETLSSQSVLSKRYGTIPEEEASSVAKSIEEEAFTLAGAAFSPDDDGIEILQMYSKEISKRMLDTVKSRASATAPSDAPSGTEAPSGEEISSSSVKEEA</sequence>
<gene>
    <name evidence="7" type="ORF">V6N11_042990</name>
</gene>
<feature type="domain" description="WPP" evidence="6">
    <location>
        <begin position="42"/>
        <end position="132"/>
    </location>
</feature>
<dbReference type="PANTHER" id="PTHR34362">
    <property type="entry name" value="WPP DOMAIN-CONTAINING PROTEIN 1-RELATED"/>
    <property type="match status" value="1"/>
</dbReference>
<dbReference type="Pfam" id="PF13943">
    <property type="entry name" value="WPP"/>
    <property type="match status" value="1"/>
</dbReference>
<evidence type="ECO:0000259" key="6">
    <source>
        <dbReference type="Pfam" id="PF13943"/>
    </source>
</evidence>
<organism evidence="7 8">
    <name type="scientific">Hibiscus sabdariffa</name>
    <name type="common">roselle</name>
    <dbReference type="NCBI Taxonomy" id="183260"/>
    <lineage>
        <taxon>Eukaryota</taxon>
        <taxon>Viridiplantae</taxon>
        <taxon>Streptophyta</taxon>
        <taxon>Embryophyta</taxon>
        <taxon>Tracheophyta</taxon>
        <taxon>Spermatophyta</taxon>
        <taxon>Magnoliopsida</taxon>
        <taxon>eudicotyledons</taxon>
        <taxon>Gunneridae</taxon>
        <taxon>Pentapetalae</taxon>
        <taxon>rosids</taxon>
        <taxon>malvids</taxon>
        <taxon>Malvales</taxon>
        <taxon>Malvaceae</taxon>
        <taxon>Malvoideae</taxon>
        <taxon>Hibiscus</taxon>
    </lineage>
</organism>